<dbReference type="EMBL" id="JALJZU010000003">
    <property type="protein sequence ID" value="MCP2007839.1"/>
    <property type="molecule type" value="Genomic_DNA"/>
</dbReference>
<evidence type="ECO:0000256" key="2">
    <source>
        <dbReference type="ARBA" id="ARBA00022448"/>
    </source>
</evidence>
<accession>A0AA41HAY4</accession>
<comment type="caution">
    <text evidence="11">The sequence shown here is derived from an EMBL/GenBank/DDBJ whole genome shotgun (WGS) entry which is preliminary data.</text>
</comment>
<dbReference type="Proteomes" id="UP001155901">
    <property type="component" value="Unassembled WGS sequence"/>
</dbReference>
<dbReference type="CDD" id="cd00342">
    <property type="entry name" value="gram_neg_porins"/>
    <property type="match status" value="1"/>
</dbReference>
<evidence type="ECO:0000256" key="7">
    <source>
        <dbReference type="ARBA" id="ARBA00023114"/>
    </source>
</evidence>
<reference evidence="12" key="2">
    <citation type="submission" date="2022-03" db="EMBL/GenBank/DDBJ databases">
        <title>Genome Encyclopedia of Bacteria and Archaea VI: Functional Genomics of Type Strains.</title>
        <authorList>
            <person name="Whitman W."/>
        </authorList>
    </citation>
    <scope>NUCLEOTIDE SEQUENCE</scope>
    <source>
        <strain evidence="12">HSC-15S17</strain>
    </source>
</reference>
<evidence type="ECO:0000259" key="10">
    <source>
        <dbReference type="Pfam" id="PF13609"/>
    </source>
</evidence>
<evidence type="ECO:0000256" key="8">
    <source>
        <dbReference type="ARBA" id="ARBA00023237"/>
    </source>
</evidence>
<dbReference type="Pfam" id="PF13609">
    <property type="entry name" value="Porin_4"/>
    <property type="match status" value="1"/>
</dbReference>
<evidence type="ECO:0000256" key="4">
    <source>
        <dbReference type="ARBA" id="ARBA00022692"/>
    </source>
</evidence>
<keyword evidence="3" id="KW-0472">Membrane</keyword>
<reference evidence="11" key="1">
    <citation type="submission" date="2021-07" db="EMBL/GenBank/DDBJ databases">
        <title>Characterization of violacein-producing bacteria and related species.</title>
        <authorList>
            <person name="Wilson H.S."/>
            <person name="De Leon M.E."/>
        </authorList>
    </citation>
    <scope>NUCLEOTIDE SEQUENCE</scope>
    <source>
        <strain evidence="11">HSC-15S17</strain>
    </source>
</reference>
<feature type="chain" id="PRO_5041325165" evidence="9">
    <location>
        <begin position="20"/>
        <end position="351"/>
    </location>
</feature>
<evidence type="ECO:0000256" key="5">
    <source>
        <dbReference type="ARBA" id="ARBA00022729"/>
    </source>
</evidence>
<evidence type="ECO:0000256" key="3">
    <source>
        <dbReference type="ARBA" id="ARBA00022452"/>
    </source>
</evidence>
<evidence type="ECO:0000256" key="6">
    <source>
        <dbReference type="ARBA" id="ARBA00023065"/>
    </source>
</evidence>
<organism evidence="11 13">
    <name type="scientific">Duganella violaceipulchra</name>
    <dbReference type="NCBI Taxonomy" id="2849652"/>
    <lineage>
        <taxon>Bacteria</taxon>
        <taxon>Pseudomonadati</taxon>
        <taxon>Pseudomonadota</taxon>
        <taxon>Betaproteobacteria</taxon>
        <taxon>Burkholderiales</taxon>
        <taxon>Oxalobacteraceae</taxon>
        <taxon>Telluria group</taxon>
        <taxon>Duganella</taxon>
    </lineage>
</organism>
<keyword evidence="14" id="KW-1185">Reference proteome</keyword>
<keyword evidence="3" id="KW-1134">Transmembrane beta strand</keyword>
<evidence type="ECO:0000313" key="14">
    <source>
        <dbReference type="Proteomes" id="UP001162889"/>
    </source>
</evidence>
<dbReference type="AlphaFoldDB" id="A0AA41HAY4"/>
<proteinExistence type="predicted"/>
<keyword evidence="7" id="KW-0626">Porin</keyword>
<name>A0AA41HAY4_9BURK</name>
<dbReference type="RefSeq" id="WP_217943519.1">
    <property type="nucleotide sequence ID" value="NZ_JAHTGR010000009.1"/>
</dbReference>
<dbReference type="EMBL" id="JAHTGR010000009">
    <property type="protein sequence ID" value="MBV6322760.1"/>
    <property type="molecule type" value="Genomic_DNA"/>
</dbReference>
<keyword evidence="8" id="KW-0998">Cell outer membrane</keyword>
<keyword evidence="5 9" id="KW-0732">Signal</keyword>
<dbReference type="GO" id="GO:0015288">
    <property type="term" value="F:porin activity"/>
    <property type="evidence" value="ECO:0007669"/>
    <property type="project" value="UniProtKB-KW"/>
</dbReference>
<dbReference type="GO" id="GO:0009279">
    <property type="term" value="C:cell outer membrane"/>
    <property type="evidence" value="ECO:0007669"/>
    <property type="project" value="UniProtKB-SubCell"/>
</dbReference>
<feature type="domain" description="Porin" evidence="10">
    <location>
        <begin position="7"/>
        <end position="333"/>
    </location>
</feature>
<dbReference type="Proteomes" id="UP001162889">
    <property type="component" value="Unassembled WGS sequence"/>
</dbReference>
<keyword evidence="4" id="KW-0812">Transmembrane</keyword>
<evidence type="ECO:0000256" key="1">
    <source>
        <dbReference type="ARBA" id="ARBA00004571"/>
    </source>
</evidence>
<dbReference type="InterPro" id="IPR050298">
    <property type="entry name" value="Gram-neg_bact_OMP"/>
</dbReference>
<sequence length="351" mass="37200">MKKSLVALALMGVFAGAYAQSSVTIYGTVDAGISKRTGTTTQVGKRDNNKLGFKGIEDLGGGLKAIFQLEIRYEPDTGTIENTSGANSRPLFQGQSRVGLQGDFGTVRLGRGLTAFQETSTAFEPWSGIPAVAGYQTDLQVAGYSSDPLSPVGNSGNRFSNAVFYNTPMIADMFQLNVTVGAKEANNGPAIIGKGIATAPQFAANSAPVTTPYSLSATAANGPFAAYAAYEKNAIETKLWSVGASFKPMNELKLMASYQKQDQGNSTLINPDTKAWILGANYTVGAGMFRLGYGQKTPDNALGNPALAKTKQASIGYDYNLSARTYLYFDASNKKAATTLNYYGLGIHHNF</sequence>
<dbReference type="PANTHER" id="PTHR34501:SF9">
    <property type="entry name" value="MAJOR OUTER MEMBRANE PROTEIN P.IA"/>
    <property type="match status" value="1"/>
</dbReference>
<evidence type="ECO:0000313" key="13">
    <source>
        <dbReference type="Proteomes" id="UP001155901"/>
    </source>
</evidence>
<evidence type="ECO:0000313" key="11">
    <source>
        <dbReference type="EMBL" id="MBV6322760.1"/>
    </source>
</evidence>
<dbReference type="PANTHER" id="PTHR34501">
    <property type="entry name" value="PROTEIN YDDL-RELATED"/>
    <property type="match status" value="1"/>
</dbReference>
<evidence type="ECO:0000256" key="9">
    <source>
        <dbReference type="SAM" id="SignalP"/>
    </source>
</evidence>
<dbReference type="GO" id="GO:0006811">
    <property type="term" value="P:monoatomic ion transport"/>
    <property type="evidence" value="ECO:0007669"/>
    <property type="project" value="UniProtKB-KW"/>
</dbReference>
<comment type="subcellular location">
    <subcellularLocation>
        <location evidence="1">Cell outer membrane</location>
        <topology evidence="1">Multi-pass membrane protein</topology>
    </subcellularLocation>
</comment>
<keyword evidence="2" id="KW-0813">Transport</keyword>
<feature type="signal peptide" evidence="9">
    <location>
        <begin position="1"/>
        <end position="19"/>
    </location>
</feature>
<protein>
    <submittedName>
        <fullName evidence="11">Porin</fullName>
    </submittedName>
</protein>
<dbReference type="InterPro" id="IPR033900">
    <property type="entry name" value="Gram_neg_porin_domain"/>
</dbReference>
<evidence type="ECO:0000313" key="12">
    <source>
        <dbReference type="EMBL" id="MCP2007839.1"/>
    </source>
</evidence>
<keyword evidence="6" id="KW-0406">Ion transport</keyword>
<gene>
    <name evidence="11" type="ORF">KVP70_17640</name>
    <name evidence="12" type="ORF">L1274_001539</name>
</gene>
<dbReference type="GO" id="GO:0046930">
    <property type="term" value="C:pore complex"/>
    <property type="evidence" value="ECO:0007669"/>
    <property type="project" value="UniProtKB-KW"/>
</dbReference>